<sequence>MVDHRYIRYIVFVDLNYLAMQMTTETREFLVSLTDAKSTPRIPLHLRENARRLLRQESLRLTFNPTRNIIKKGKNEPIK</sequence>
<dbReference type="EMBL" id="LR797184">
    <property type="protein sequence ID" value="CAB4192399.1"/>
    <property type="molecule type" value="Genomic_DNA"/>
</dbReference>
<gene>
    <name evidence="1" type="ORF">UFOVP1128_13</name>
    <name evidence="2" type="ORF">UFOVP1237_32</name>
    <name evidence="3" type="ORF">UFOVP1489_29</name>
    <name evidence="4" type="ORF">UFOVP1575_29</name>
</gene>
<evidence type="ECO:0000313" key="2">
    <source>
        <dbReference type="EMBL" id="CAB4192399.1"/>
    </source>
</evidence>
<dbReference type="EMBL" id="LR798418">
    <property type="protein sequence ID" value="CAB5230488.1"/>
    <property type="molecule type" value="Genomic_DNA"/>
</dbReference>
<reference evidence="1" key="1">
    <citation type="submission" date="2020-05" db="EMBL/GenBank/DDBJ databases">
        <authorList>
            <person name="Chiriac C."/>
            <person name="Salcher M."/>
            <person name="Ghai R."/>
            <person name="Kavagutti S V."/>
        </authorList>
    </citation>
    <scope>NUCLEOTIDE SEQUENCE</scope>
</reference>
<organism evidence="1">
    <name type="scientific">uncultured Caudovirales phage</name>
    <dbReference type="NCBI Taxonomy" id="2100421"/>
    <lineage>
        <taxon>Viruses</taxon>
        <taxon>Duplodnaviria</taxon>
        <taxon>Heunggongvirae</taxon>
        <taxon>Uroviricota</taxon>
        <taxon>Caudoviricetes</taxon>
        <taxon>Peduoviridae</taxon>
        <taxon>Maltschvirus</taxon>
        <taxon>Maltschvirus maltsch</taxon>
    </lineage>
</organism>
<evidence type="ECO:0000313" key="1">
    <source>
        <dbReference type="EMBL" id="CAB4184476.1"/>
    </source>
</evidence>
<protein>
    <submittedName>
        <fullName evidence="1">Uncharacterized protein</fullName>
    </submittedName>
</protein>
<accession>A0A6J5QPF8</accession>
<dbReference type="EMBL" id="LR797065">
    <property type="protein sequence ID" value="CAB4184476.1"/>
    <property type="molecule type" value="Genomic_DNA"/>
</dbReference>
<evidence type="ECO:0000313" key="4">
    <source>
        <dbReference type="EMBL" id="CAB5230488.1"/>
    </source>
</evidence>
<evidence type="ECO:0000313" key="3">
    <source>
        <dbReference type="EMBL" id="CAB4216334.1"/>
    </source>
</evidence>
<proteinExistence type="predicted"/>
<name>A0A6J5QPF8_9CAUD</name>
<dbReference type="EMBL" id="LR797438">
    <property type="protein sequence ID" value="CAB4216334.1"/>
    <property type="molecule type" value="Genomic_DNA"/>
</dbReference>